<protein>
    <submittedName>
        <fullName evidence="3">Uncharacterized protein</fullName>
    </submittedName>
</protein>
<keyword evidence="1" id="KW-1133">Transmembrane helix</keyword>
<evidence type="ECO:0000313" key="2">
    <source>
        <dbReference type="EMBL" id="KTC71787.1"/>
    </source>
</evidence>
<evidence type="ECO:0000313" key="4">
    <source>
        <dbReference type="Proteomes" id="UP000054735"/>
    </source>
</evidence>
<feature type="transmembrane region" description="Helical" evidence="1">
    <location>
        <begin position="32"/>
        <end position="56"/>
    </location>
</feature>
<accession>A0A378JSD6</accession>
<dbReference type="AlphaFoldDB" id="A0A378JSD6"/>
<dbReference type="STRING" id="28083.Lbir_1423"/>
<sequence length="108" mass="13003">MTNIIRFPEKIEQNRVGDLSVQKSRQRGRVGAFVHFILTFIQTVLILFWPFIRWFVYLDLLLYFLKMILHTNTHASFHFMLHCFVVGSGVLFVFCYSARSHHKFEHRR</sequence>
<dbReference type="EMBL" id="UGNW01000002">
    <property type="protein sequence ID" value="STX60857.1"/>
    <property type="molecule type" value="Genomic_DNA"/>
</dbReference>
<organism evidence="3 5">
    <name type="scientific">Legionella birminghamensis</name>
    <dbReference type="NCBI Taxonomy" id="28083"/>
    <lineage>
        <taxon>Bacteria</taxon>
        <taxon>Pseudomonadati</taxon>
        <taxon>Pseudomonadota</taxon>
        <taxon>Gammaproteobacteria</taxon>
        <taxon>Legionellales</taxon>
        <taxon>Legionellaceae</taxon>
        <taxon>Legionella</taxon>
    </lineage>
</organism>
<evidence type="ECO:0000313" key="3">
    <source>
        <dbReference type="EMBL" id="STX60857.1"/>
    </source>
</evidence>
<evidence type="ECO:0000256" key="1">
    <source>
        <dbReference type="SAM" id="Phobius"/>
    </source>
</evidence>
<evidence type="ECO:0000313" key="5">
    <source>
        <dbReference type="Proteomes" id="UP000255066"/>
    </source>
</evidence>
<keyword evidence="4" id="KW-1185">Reference proteome</keyword>
<feature type="transmembrane region" description="Helical" evidence="1">
    <location>
        <begin position="76"/>
        <end position="98"/>
    </location>
</feature>
<dbReference type="InterPro" id="IPR035362">
    <property type="entry name" value="KleE"/>
</dbReference>
<dbReference type="Proteomes" id="UP000054735">
    <property type="component" value="Unassembled WGS sequence"/>
</dbReference>
<proteinExistence type="predicted"/>
<dbReference type="Pfam" id="PF17394">
    <property type="entry name" value="KleE"/>
    <property type="match status" value="1"/>
</dbReference>
<reference evidence="2 4" key="1">
    <citation type="submission" date="2015-11" db="EMBL/GenBank/DDBJ databases">
        <title>Genomic analysis of 38 Legionella species identifies large and diverse effector repertoires.</title>
        <authorList>
            <person name="Burstein D."/>
            <person name="Amaro F."/>
            <person name="Zusman T."/>
            <person name="Lifshitz Z."/>
            <person name="Cohen O."/>
            <person name="Gilbert J.A."/>
            <person name="Pupko T."/>
            <person name="Shuman H.A."/>
            <person name="Segal G."/>
        </authorList>
    </citation>
    <scope>NUCLEOTIDE SEQUENCE [LARGE SCALE GENOMIC DNA]</scope>
    <source>
        <strain evidence="2 4">CDC#1407-AL-14</strain>
    </source>
</reference>
<name>A0A378JSD6_9GAMM</name>
<keyword evidence="1" id="KW-0812">Transmembrane</keyword>
<gene>
    <name evidence="2" type="ORF">Lbir_1423</name>
    <name evidence="3" type="ORF">NCTC12437_03148</name>
</gene>
<keyword evidence="1" id="KW-0472">Membrane</keyword>
<reference evidence="3 5" key="2">
    <citation type="submission" date="2018-06" db="EMBL/GenBank/DDBJ databases">
        <authorList>
            <consortium name="Pathogen Informatics"/>
            <person name="Doyle S."/>
        </authorList>
    </citation>
    <scope>NUCLEOTIDE SEQUENCE [LARGE SCALE GENOMIC DNA]</scope>
    <source>
        <strain evidence="3 5">NCTC12437</strain>
    </source>
</reference>
<dbReference type="Proteomes" id="UP000255066">
    <property type="component" value="Unassembled WGS sequence"/>
</dbReference>
<dbReference type="EMBL" id="LNXT01000018">
    <property type="protein sequence ID" value="KTC71787.1"/>
    <property type="molecule type" value="Genomic_DNA"/>
</dbReference>
<dbReference type="RefSeq" id="WP_162263091.1">
    <property type="nucleotide sequence ID" value="NZ_CAAAHV010000033.1"/>
</dbReference>